<dbReference type="InterPro" id="IPR043151">
    <property type="entry name" value="BAH_sf"/>
</dbReference>
<dbReference type="AlphaFoldDB" id="A0AAV3PN93"/>
<dbReference type="EMBL" id="BAABME010002044">
    <property type="protein sequence ID" value="GAA0152768.1"/>
    <property type="molecule type" value="Genomic_DNA"/>
</dbReference>
<evidence type="ECO:0000256" key="1">
    <source>
        <dbReference type="SAM" id="MobiDB-lite"/>
    </source>
</evidence>
<comment type="caution">
    <text evidence="3">The sequence shown here is derived from an EMBL/GenBank/DDBJ whole genome shotgun (WGS) entry which is preliminary data.</text>
</comment>
<dbReference type="PANTHER" id="PTHR47073">
    <property type="entry name" value="PROTEIN ANTI-SILENCING 1"/>
    <property type="match status" value="1"/>
</dbReference>
<reference evidence="3 4" key="1">
    <citation type="submission" date="2024-01" db="EMBL/GenBank/DDBJ databases">
        <title>The complete chloroplast genome sequence of Lithospermum erythrorhizon: insights into the phylogenetic relationship among Boraginaceae species and the maternal lineages of purple gromwells.</title>
        <authorList>
            <person name="Okada T."/>
            <person name="Watanabe K."/>
        </authorList>
    </citation>
    <scope>NUCLEOTIDE SEQUENCE [LARGE SCALE GENOMIC DNA]</scope>
</reference>
<dbReference type="InterPro" id="IPR001025">
    <property type="entry name" value="BAH_dom"/>
</dbReference>
<proteinExistence type="predicted"/>
<name>A0AAV3PN93_LITER</name>
<dbReference type="GO" id="GO:0003682">
    <property type="term" value="F:chromatin binding"/>
    <property type="evidence" value="ECO:0007669"/>
    <property type="project" value="InterPro"/>
</dbReference>
<protein>
    <recommendedName>
        <fullName evidence="2">BAH domain-containing protein</fullName>
    </recommendedName>
</protein>
<dbReference type="Gene3D" id="2.30.30.490">
    <property type="match status" value="1"/>
</dbReference>
<dbReference type="Proteomes" id="UP001454036">
    <property type="component" value="Unassembled WGS sequence"/>
</dbReference>
<evidence type="ECO:0000313" key="3">
    <source>
        <dbReference type="EMBL" id="GAA0152768.1"/>
    </source>
</evidence>
<dbReference type="SMART" id="SM00439">
    <property type="entry name" value="BAH"/>
    <property type="match status" value="1"/>
</dbReference>
<dbReference type="FunFam" id="2.30.30.490:FF:000017">
    <property type="entry name" value="Bromo-adjacent homology (BAH) domain-containing protein"/>
    <property type="match status" value="1"/>
</dbReference>
<dbReference type="PROSITE" id="PS51038">
    <property type="entry name" value="BAH"/>
    <property type="match status" value="1"/>
</dbReference>
<accession>A0AAV3PN93</accession>
<keyword evidence="4" id="KW-1185">Reference proteome</keyword>
<dbReference type="Pfam" id="PF01426">
    <property type="entry name" value="BAH"/>
    <property type="match status" value="1"/>
</dbReference>
<feature type="compositionally biased region" description="Basic and acidic residues" evidence="1">
    <location>
        <begin position="218"/>
        <end position="254"/>
    </location>
</feature>
<feature type="domain" description="BAH" evidence="2">
    <location>
        <begin position="40"/>
        <end position="166"/>
    </location>
</feature>
<dbReference type="PANTHER" id="PTHR47073:SF2">
    <property type="entry name" value="PROTEIN ANTI-SILENCING 1"/>
    <property type="match status" value="1"/>
</dbReference>
<sequence length="551" mass="62581">MGHAKADNESETVELEWGKAGGRGKNPSVKFYKSFKYDGTDYAVHDCVYLYKEGVDEPYVGKIVKIWGNEKLKVNKVKVQWFFHPKEIQYYLMGENVKEDELFLGSGKGLGVANVNPLEAIAGKCNVVCISKDSRNPQPSAEELSKADYVFYRTFDVDSFSISDKWGDHVGELEAKFVFNRINEISENLSLPHVVDDRNVGGCKVNRNNSRMGSSEDPESKAKDKFASPIDGARKTEDPVKEFEDVDNRPAKRTKLELQDNESKEINGISLERNTKICSSKDSLVLAKDLQLDSKSNHNDVALSKKRKVDEDFEVGKTKFTMKFGDDSRSYVPSKSSSILKSSAIEKSKKLVVTRRPNVDKNTWFKDGPWEDRMLTAQEHGTLILLQNLDPEYTSGEVEDIIWHAFEEKCSAKMVQHTAISSPFSGKAFVIIRSKEVVDRVLKRLLEDCLMLPNGRPLVGSRARLPKVSEKLANFDGHLSIDKLKHKVQRDMKEAVSTSHYSQPNTIEYEMAVDWFLLQARSTMWWKKLHKKQADEIKKHKANLKSKQNAN</sequence>
<dbReference type="GO" id="GO:0003723">
    <property type="term" value="F:RNA binding"/>
    <property type="evidence" value="ECO:0007669"/>
    <property type="project" value="TreeGrafter"/>
</dbReference>
<evidence type="ECO:0000259" key="2">
    <source>
        <dbReference type="PROSITE" id="PS51038"/>
    </source>
</evidence>
<gene>
    <name evidence="3" type="ORF">LIER_11165</name>
</gene>
<organism evidence="3 4">
    <name type="scientific">Lithospermum erythrorhizon</name>
    <name type="common">Purple gromwell</name>
    <name type="synonym">Lithospermum officinale var. erythrorhizon</name>
    <dbReference type="NCBI Taxonomy" id="34254"/>
    <lineage>
        <taxon>Eukaryota</taxon>
        <taxon>Viridiplantae</taxon>
        <taxon>Streptophyta</taxon>
        <taxon>Embryophyta</taxon>
        <taxon>Tracheophyta</taxon>
        <taxon>Spermatophyta</taxon>
        <taxon>Magnoliopsida</taxon>
        <taxon>eudicotyledons</taxon>
        <taxon>Gunneridae</taxon>
        <taxon>Pentapetalae</taxon>
        <taxon>asterids</taxon>
        <taxon>lamiids</taxon>
        <taxon>Boraginales</taxon>
        <taxon>Boraginaceae</taxon>
        <taxon>Boraginoideae</taxon>
        <taxon>Lithospermeae</taxon>
        <taxon>Lithospermum</taxon>
    </lineage>
</organism>
<feature type="region of interest" description="Disordered" evidence="1">
    <location>
        <begin position="205"/>
        <end position="254"/>
    </location>
</feature>
<evidence type="ECO:0000313" key="4">
    <source>
        <dbReference type="Proteomes" id="UP001454036"/>
    </source>
</evidence>